<proteinExistence type="predicted"/>
<accession>A0A194X0H1</accession>
<dbReference type="InParanoid" id="A0A194X0H1"/>
<dbReference type="KEGG" id="psco:LY89DRAFT_621288"/>
<dbReference type="AlphaFoldDB" id="A0A194X0H1"/>
<evidence type="ECO:0000313" key="3">
    <source>
        <dbReference type="Proteomes" id="UP000070700"/>
    </source>
</evidence>
<organism evidence="2 3">
    <name type="scientific">Mollisia scopiformis</name>
    <name type="common">Conifer needle endophyte fungus</name>
    <name type="synonym">Phialocephala scopiformis</name>
    <dbReference type="NCBI Taxonomy" id="149040"/>
    <lineage>
        <taxon>Eukaryota</taxon>
        <taxon>Fungi</taxon>
        <taxon>Dikarya</taxon>
        <taxon>Ascomycota</taxon>
        <taxon>Pezizomycotina</taxon>
        <taxon>Leotiomycetes</taxon>
        <taxon>Helotiales</taxon>
        <taxon>Mollisiaceae</taxon>
        <taxon>Mollisia</taxon>
    </lineage>
</organism>
<dbReference type="GeneID" id="28820669"/>
<dbReference type="STRING" id="149040.A0A194X0H1"/>
<gene>
    <name evidence="2" type="ORF">LY89DRAFT_621288</name>
</gene>
<evidence type="ECO:0000259" key="1">
    <source>
        <dbReference type="Pfam" id="PF06985"/>
    </source>
</evidence>
<dbReference type="EMBL" id="KQ947421">
    <property type="protein sequence ID" value="KUJ13698.1"/>
    <property type="molecule type" value="Genomic_DNA"/>
</dbReference>
<dbReference type="OrthoDB" id="4850726at2759"/>
<dbReference type="Pfam" id="PF06985">
    <property type="entry name" value="HET"/>
    <property type="match status" value="1"/>
</dbReference>
<keyword evidence="3" id="KW-1185">Reference proteome</keyword>
<dbReference type="RefSeq" id="XP_018068053.1">
    <property type="nucleotide sequence ID" value="XM_018210943.1"/>
</dbReference>
<dbReference type="Proteomes" id="UP000070700">
    <property type="component" value="Unassembled WGS sequence"/>
</dbReference>
<sequence>MSTIPPYTYTKLDESRQEIRLISVLPSDNHIDQVRLKILHVPFKIKEKKILWEKPDIDAINLTLPQDWVAHETIEGRVLFYCMEKEEDDYPTVTWQRPYLYIADDEMEEVHFRDSNYMIRDADTFEPRFDALSYTWGSFAEVEIACVVGDDGDGVEGAIPATGDRSLEITENLAVALKHLRYSDRPRLIWVDAICINQQDVEERNEQVLRMSDLYKHADQVVVWLGTSSSNSAKAFEILEHVGKQIEYTIDTYVVRSPEADPFADWSDFDYSPFDVETWKTIRDLITRPWFERVWVVQEIQLANSRAILQCGKDRMRWYYFRRGIICLRNKIQHIPESMIERVLAVGKMCDPLLGWSLPDLLVVSSFKKCINPLDKVYGVLALAPEGFANTLKPDYALSPIDGYRATFLEYTFQSQRLSLLHHCHSNQPDKDWPSWVPDWSNSDKETLDFYLHSHASGDSSAHWRYSKPHILRAAGVQVTTVSYVSKWLLTPKGDVDGFISELGLEKMRSLRDPTGLSLLDAYLHVMCRGQFEETMDVPDTPAYLALEDIRTELLEGSSSRNSVLMDPDLRWKSKRRVILTERGYMGMAPEHVKEGDIVCILLGSNLPTILRPDATSTRFNIVGHSYIHGLMNGEALLGPVSRPWRSKRRMNWRGVWEACFEHEKTEQLLDVAEDPRLYSVPDEWERLENDDPHHIQKWKNTQTGEIINSDPRLLPDALVERGVMLQMFIIT</sequence>
<reference evidence="2 3" key="1">
    <citation type="submission" date="2015-10" db="EMBL/GenBank/DDBJ databases">
        <title>Full genome of DAOMC 229536 Phialocephala scopiformis, a fungal endophyte of spruce producing the potent anti-insectan compound rugulosin.</title>
        <authorList>
            <consortium name="DOE Joint Genome Institute"/>
            <person name="Walker A.K."/>
            <person name="Frasz S.L."/>
            <person name="Seifert K.A."/>
            <person name="Miller J.D."/>
            <person name="Mondo S.J."/>
            <person name="Labutti K."/>
            <person name="Lipzen A."/>
            <person name="Dockter R."/>
            <person name="Kennedy M."/>
            <person name="Grigoriev I.V."/>
            <person name="Spatafora J.W."/>
        </authorList>
    </citation>
    <scope>NUCLEOTIDE SEQUENCE [LARGE SCALE GENOMIC DNA]</scope>
    <source>
        <strain evidence="2 3">CBS 120377</strain>
    </source>
</reference>
<protein>
    <submittedName>
        <fullName evidence="2">HET-domain-containing protein</fullName>
    </submittedName>
</protein>
<dbReference type="Pfam" id="PF26639">
    <property type="entry name" value="Het-6_barrel"/>
    <property type="match status" value="1"/>
</dbReference>
<dbReference type="PANTHER" id="PTHR24148">
    <property type="entry name" value="ANKYRIN REPEAT DOMAIN-CONTAINING PROTEIN 39 HOMOLOG-RELATED"/>
    <property type="match status" value="1"/>
</dbReference>
<feature type="domain" description="Heterokaryon incompatibility" evidence="1">
    <location>
        <begin position="129"/>
        <end position="299"/>
    </location>
</feature>
<name>A0A194X0H1_MOLSC</name>
<dbReference type="InterPro" id="IPR010730">
    <property type="entry name" value="HET"/>
</dbReference>
<dbReference type="PANTHER" id="PTHR24148:SF64">
    <property type="entry name" value="HETEROKARYON INCOMPATIBILITY DOMAIN-CONTAINING PROTEIN"/>
    <property type="match status" value="1"/>
</dbReference>
<dbReference type="InterPro" id="IPR052895">
    <property type="entry name" value="HetReg/Transcr_Mod"/>
</dbReference>
<evidence type="ECO:0000313" key="2">
    <source>
        <dbReference type="EMBL" id="KUJ13698.1"/>
    </source>
</evidence>